<evidence type="ECO:0008006" key="3">
    <source>
        <dbReference type="Google" id="ProtNLM"/>
    </source>
</evidence>
<dbReference type="EMBL" id="CP060828">
    <property type="protein sequence ID" value="QNP75510.1"/>
    <property type="molecule type" value="Genomic_DNA"/>
</dbReference>
<keyword evidence="2" id="KW-1185">Reference proteome</keyword>
<evidence type="ECO:0000313" key="2">
    <source>
        <dbReference type="Proteomes" id="UP000516052"/>
    </source>
</evidence>
<gene>
    <name evidence="1" type="ORF">IAG44_00670</name>
</gene>
<dbReference type="AlphaFoldDB" id="A0A7H0IRU4"/>
<dbReference type="PANTHER" id="PTHR39203">
    <property type="entry name" value="CYTOPLASMIC PROTEIN-RELATED"/>
    <property type="match status" value="1"/>
</dbReference>
<dbReference type="InterPro" id="IPR009326">
    <property type="entry name" value="DUF984"/>
</dbReference>
<dbReference type="SUPFAM" id="SSF88697">
    <property type="entry name" value="PUA domain-like"/>
    <property type="match status" value="1"/>
</dbReference>
<protein>
    <recommendedName>
        <fullName evidence="3">ASCH domain-containing protein</fullName>
    </recommendedName>
</protein>
<dbReference type="KEGG" id="sroi:IAG44_00670"/>
<organism evidence="1 2">
    <name type="scientific">Streptomyces roseirectus</name>
    <dbReference type="NCBI Taxonomy" id="2768066"/>
    <lineage>
        <taxon>Bacteria</taxon>
        <taxon>Bacillati</taxon>
        <taxon>Actinomycetota</taxon>
        <taxon>Actinomycetes</taxon>
        <taxon>Kitasatosporales</taxon>
        <taxon>Streptomycetaceae</taxon>
        <taxon>Streptomyces</taxon>
    </lineage>
</organism>
<reference evidence="1 2" key="1">
    <citation type="submission" date="2020-08" db="EMBL/GenBank/DDBJ databases">
        <title>A novel species.</title>
        <authorList>
            <person name="Gao J."/>
        </authorList>
    </citation>
    <scope>NUCLEOTIDE SEQUENCE [LARGE SCALE GENOMIC DNA]</scope>
    <source>
        <strain evidence="1 2">CRXT-G-22</strain>
    </source>
</reference>
<dbReference type="Proteomes" id="UP000516052">
    <property type="component" value="Chromosome"/>
</dbReference>
<dbReference type="Gene3D" id="3.10.400.10">
    <property type="entry name" value="Sulfate adenylyltransferase"/>
    <property type="match status" value="1"/>
</dbReference>
<name>A0A7H0IRU4_9ACTN</name>
<dbReference type="PANTHER" id="PTHR39203:SF1">
    <property type="entry name" value="CYTOPLASMIC PROTEIN"/>
    <property type="match status" value="1"/>
</dbReference>
<dbReference type="InterPro" id="IPR015947">
    <property type="entry name" value="PUA-like_sf"/>
</dbReference>
<proteinExistence type="predicted"/>
<sequence length="90" mass="9638">MWPRVGGLRSMELDTPGELRTRLNALALSGAKTATTGLFDDYAREGEGDTSLAGWRANHRRYWADAGTGAGDDTLVVCLAFRLLTPAGTP</sequence>
<evidence type="ECO:0000313" key="1">
    <source>
        <dbReference type="EMBL" id="QNP75510.1"/>
    </source>
</evidence>
<accession>A0A7H0IRU4</accession>